<dbReference type="PANTHER" id="PTHR15067:SF4">
    <property type="entry name" value="E3 UBIQUITIN-PROTEIN LIGASE RNF8"/>
    <property type="match status" value="1"/>
</dbReference>
<evidence type="ECO:0000313" key="15">
    <source>
        <dbReference type="Proteomes" id="UP001148838"/>
    </source>
</evidence>
<dbReference type="Gene3D" id="2.60.200.20">
    <property type="match status" value="1"/>
</dbReference>
<proteinExistence type="inferred from homology"/>
<keyword evidence="7" id="KW-0833">Ubl conjugation pathway</keyword>
<evidence type="ECO:0000256" key="6">
    <source>
        <dbReference type="ARBA" id="ARBA00022771"/>
    </source>
</evidence>
<evidence type="ECO:0000313" key="14">
    <source>
        <dbReference type="EMBL" id="KAJ4443515.1"/>
    </source>
</evidence>
<evidence type="ECO:0000256" key="7">
    <source>
        <dbReference type="ARBA" id="ARBA00022786"/>
    </source>
</evidence>
<dbReference type="EMBL" id="JAJSOF020000013">
    <property type="protein sequence ID" value="KAJ4443515.1"/>
    <property type="molecule type" value="Genomic_DNA"/>
</dbReference>
<dbReference type="Pfam" id="PF09607">
    <property type="entry name" value="BrkDBD"/>
    <property type="match status" value="1"/>
</dbReference>
<evidence type="ECO:0000256" key="4">
    <source>
        <dbReference type="ARBA" id="ARBA00022679"/>
    </source>
</evidence>
<keyword evidence="15" id="KW-1185">Reference proteome</keyword>
<dbReference type="InterPro" id="IPR018586">
    <property type="entry name" value="Brinker_DNA-bd"/>
</dbReference>
<evidence type="ECO:0000256" key="12">
    <source>
        <dbReference type="SAM" id="MobiDB-lite"/>
    </source>
</evidence>
<dbReference type="Gene3D" id="3.30.40.10">
    <property type="entry name" value="Zinc/RING finger domain, C3HC4 (zinc finger)"/>
    <property type="match status" value="1"/>
</dbReference>
<dbReference type="SUPFAM" id="SSF49879">
    <property type="entry name" value="SMAD/FHA domain"/>
    <property type="match status" value="1"/>
</dbReference>
<keyword evidence="6 10" id="KW-0863">Zinc-finger</keyword>
<comment type="caution">
    <text evidence="14">The sequence shown here is derived from an EMBL/GenBank/DDBJ whole genome shotgun (WGS) entry which is preliminary data.</text>
</comment>
<organism evidence="14 15">
    <name type="scientific">Periplaneta americana</name>
    <name type="common">American cockroach</name>
    <name type="synonym">Blatta americana</name>
    <dbReference type="NCBI Taxonomy" id="6978"/>
    <lineage>
        <taxon>Eukaryota</taxon>
        <taxon>Metazoa</taxon>
        <taxon>Ecdysozoa</taxon>
        <taxon>Arthropoda</taxon>
        <taxon>Hexapoda</taxon>
        <taxon>Insecta</taxon>
        <taxon>Pterygota</taxon>
        <taxon>Neoptera</taxon>
        <taxon>Polyneoptera</taxon>
        <taxon>Dictyoptera</taxon>
        <taxon>Blattodea</taxon>
        <taxon>Blattoidea</taxon>
        <taxon>Blattidae</taxon>
        <taxon>Blattinae</taxon>
        <taxon>Periplaneta</taxon>
    </lineage>
</organism>
<dbReference type="InterPro" id="IPR017907">
    <property type="entry name" value="Znf_RING_CS"/>
</dbReference>
<evidence type="ECO:0000256" key="10">
    <source>
        <dbReference type="PROSITE-ProRule" id="PRU00175"/>
    </source>
</evidence>
<dbReference type="PROSITE" id="PS00518">
    <property type="entry name" value="ZF_RING_1"/>
    <property type="match status" value="1"/>
</dbReference>
<name>A0ABQ8TAF0_PERAM</name>
<dbReference type="PANTHER" id="PTHR15067">
    <property type="entry name" value="E3 UBIQUITIN-PROTEIN LIGASE RNF8"/>
    <property type="match status" value="1"/>
</dbReference>
<dbReference type="PROSITE" id="PS50089">
    <property type="entry name" value="ZF_RING_2"/>
    <property type="match status" value="1"/>
</dbReference>
<comment type="subcellular location">
    <subcellularLocation>
        <location evidence="1">Nucleus</location>
    </subcellularLocation>
</comment>
<evidence type="ECO:0000256" key="3">
    <source>
        <dbReference type="ARBA" id="ARBA00017908"/>
    </source>
</evidence>
<dbReference type="InterPro" id="IPR000253">
    <property type="entry name" value="FHA_dom"/>
</dbReference>
<dbReference type="InterPro" id="IPR001841">
    <property type="entry name" value="Znf_RING"/>
</dbReference>
<dbReference type="CDD" id="cd16535">
    <property type="entry name" value="RING-HC_RNF8"/>
    <property type="match status" value="1"/>
</dbReference>
<accession>A0ABQ8TAF0</accession>
<gene>
    <name evidence="14" type="ORF">ANN_05187</name>
</gene>
<evidence type="ECO:0000259" key="13">
    <source>
        <dbReference type="PROSITE" id="PS50089"/>
    </source>
</evidence>
<dbReference type="InterPro" id="IPR009057">
    <property type="entry name" value="Homeodomain-like_sf"/>
</dbReference>
<keyword evidence="8" id="KW-0862">Zinc</keyword>
<dbReference type="InterPro" id="IPR013083">
    <property type="entry name" value="Znf_RING/FYVE/PHD"/>
</dbReference>
<evidence type="ECO:0000256" key="11">
    <source>
        <dbReference type="SAM" id="Coils"/>
    </source>
</evidence>
<evidence type="ECO:0000256" key="9">
    <source>
        <dbReference type="ARBA" id="ARBA00023125"/>
    </source>
</evidence>
<evidence type="ECO:0000256" key="5">
    <source>
        <dbReference type="ARBA" id="ARBA00022723"/>
    </source>
</evidence>
<dbReference type="SUPFAM" id="SSF46689">
    <property type="entry name" value="Homeodomain-like"/>
    <property type="match status" value="1"/>
</dbReference>
<dbReference type="Gene3D" id="1.10.10.60">
    <property type="entry name" value="Homeodomain-like"/>
    <property type="match status" value="1"/>
</dbReference>
<keyword evidence="11" id="KW-0175">Coiled coil</keyword>
<dbReference type="Pfam" id="PF00498">
    <property type="entry name" value="FHA"/>
    <property type="match status" value="1"/>
</dbReference>
<reference evidence="14 15" key="1">
    <citation type="journal article" date="2022" name="Allergy">
        <title>Genome assembly and annotation of Periplaneta americana reveal a comprehensive cockroach allergen profile.</title>
        <authorList>
            <person name="Wang L."/>
            <person name="Xiong Q."/>
            <person name="Saelim N."/>
            <person name="Wang L."/>
            <person name="Nong W."/>
            <person name="Wan A.T."/>
            <person name="Shi M."/>
            <person name="Liu X."/>
            <person name="Cao Q."/>
            <person name="Hui J.H.L."/>
            <person name="Sookrung N."/>
            <person name="Leung T.F."/>
            <person name="Tungtrongchitr A."/>
            <person name="Tsui S.K.W."/>
        </authorList>
    </citation>
    <scope>NUCLEOTIDE SEQUENCE [LARGE SCALE GENOMIC DNA]</scope>
    <source>
        <strain evidence="14">PWHHKU_190912</strain>
    </source>
</reference>
<evidence type="ECO:0000256" key="1">
    <source>
        <dbReference type="ARBA" id="ARBA00004123"/>
    </source>
</evidence>
<dbReference type="Pfam" id="PF03221">
    <property type="entry name" value="HTH_Tnp_Tc5"/>
    <property type="match status" value="1"/>
</dbReference>
<feature type="region of interest" description="Disordered" evidence="12">
    <location>
        <begin position="579"/>
        <end position="615"/>
    </location>
</feature>
<evidence type="ECO:0000256" key="8">
    <source>
        <dbReference type="ARBA" id="ARBA00022833"/>
    </source>
</evidence>
<comment type="similarity">
    <text evidence="2">Belongs to the CHFR family.</text>
</comment>
<dbReference type="InterPro" id="IPR006600">
    <property type="entry name" value="HTH_CenpB_DNA-bd_dom"/>
</dbReference>
<sequence>MNASLVAVRSVPGISQVNHCCMFNEIETLPHVLSFCRKGELLRINHHNRVRSSVANCFRECNKFEVHEEIHCISNEGSTKRADIVVIDRQRSKRYRIDPMVHFEKGVTQSTFGTFLNKRKLEKDKPTTLKDGDQIEFSTYNFTFYTKDTYSPCNKKMRLDIKVDIDTNRNMGQKTAQKIDLEEDRLQDSGSTTVQKAEERRMSQNTLLKEKQVLEEKLKEMQNLLEEKDKAQEMLNKKLQQKEEERLRDLNGEKYAWWPKRKRESVFSNVNDFVYEWFKCARAKKLPASGPLIQEKALEIAKELNKELQEQKDRQAEAMREALEKEVREKEEILRIQLAREIQSLQEEKLKIENNIRDEHSKIKGESAENLKRLKEELQKVKNDLSNVEGKKQYLEKELEETTKAKEEASESCLRAKQEILENFGELMETELQCGICNELFVTATTLNCTHTFCRSCILEWKKKKKECPICRARISSENRSLVVDNFIDRMVQNLSAEMQNRRQELVESRQSMYYLIYHIICCKKYFQCSCASDVLQYEQHDLYVTCFACEQQQEAMEGISSEEEEEKRADEFLTSNEIKEELLGPKEKPEPSRGPQRLRRRRGRHDLSQSSSEDASLYVATGSAMSGNVERKASTSLGIRRSYDASFKLAVIRHARSTSNREAGKKFSVDESNVRWMAVRTTYFGRRVMNKVTVMKQIPVPVVVKSAVTLENTVISCTGIFGDLPT</sequence>
<feature type="compositionally biased region" description="Basic and acidic residues" evidence="12">
    <location>
        <begin position="579"/>
        <end position="592"/>
    </location>
</feature>
<dbReference type="InterPro" id="IPR008984">
    <property type="entry name" value="SMAD_FHA_dom_sf"/>
</dbReference>
<feature type="coiled-coil region" evidence="11">
    <location>
        <begin position="294"/>
        <end position="419"/>
    </location>
</feature>
<keyword evidence="5" id="KW-0479">Metal-binding</keyword>
<keyword evidence="9" id="KW-0238">DNA-binding</keyword>
<dbReference type="Pfam" id="PF13923">
    <property type="entry name" value="zf-C3HC4_2"/>
    <property type="match status" value="1"/>
</dbReference>
<feature type="coiled-coil region" evidence="11">
    <location>
        <begin position="204"/>
        <end position="248"/>
    </location>
</feature>
<keyword evidence="4" id="KW-0808">Transferase</keyword>
<dbReference type="SUPFAM" id="SSF57850">
    <property type="entry name" value="RING/U-box"/>
    <property type="match status" value="1"/>
</dbReference>
<feature type="domain" description="RING-type" evidence="13">
    <location>
        <begin position="434"/>
        <end position="472"/>
    </location>
</feature>
<protein>
    <recommendedName>
        <fullName evidence="3">E3 ubiquitin-protein ligase CHFR</fullName>
    </recommendedName>
</protein>
<dbReference type="SMART" id="SM00184">
    <property type="entry name" value="RING"/>
    <property type="match status" value="1"/>
</dbReference>
<dbReference type="Proteomes" id="UP001148838">
    <property type="component" value="Unassembled WGS sequence"/>
</dbReference>
<evidence type="ECO:0000256" key="2">
    <source>
        <dbReference type="ARBA" id="ARBA00005797"/>
    </source>
</evidence>